<dbReference type="KEGG" id="scad:DN051_06595"/>
<keyword evidence="3" id="KW-1185">Reference proteome</keyword>
<protein>
    <submittedName>
        <fullName evidence="2">Uncharacterized protein</fullName>
    </submittedName>
</protein>
<sequence length="638" mass="70495">MSEQVSHQPRLAPTGPGRSSAMPSGSYESVPVKHSEQGALAVSFAGEDGRTKKYDFTRLPLPRLHRDLAIAFAARTGPTGTLRTKSSANSAYLVIRRLLAFLESLHTPPSTLGELMPRHLERYRLERLKTVKVGSVSIELAVLRMVLASVSPDTEMSPQLREFLRQPGHRRNGAKAVGRPGYSDREFRALVTAARSDVVGIRERIRVGEQLLQTFRNAPENLGPEDRILAAHLNEMDQTGRIPDVTWTTRLTQRVQHRFARVALARHLYLTQDDLAPLLLLGVALTGRNGETIKELPAQHRVLEGRAVAVALTKRRRGKAQSRESVHWEIGTSESRQLHTPGGFYLLLHDLMRRGRCFSGDTRVWSIWAGVAGRPAADPAGQSKHSSLGHIDPYALTLARDLKLGRWGAAHGLTDDDGNPLEINLNRLKTTVEVWRTRAVGGHLPSASRTNTMDVSFVHYLQGDPRIRDWADQVLTTAINEAEANTRAFRPRILATDAEVAPKSSTQTMADDLGVSPEILGRVIRGELDTLASACLAIHNNPFTDADVCNVSFLTCLHCPNALITEHHLPALLSVRDLLETARGTLPLDDWIEEHGRTWLALTQLILPKFSEAQQAKAATKKPVSLHLSFLSGPQEPR</sequence>
<dbReference type="RefSeq" id="WP_112438209.1">
    <property type="nucleotide sequence ID" value="NZ_CP030073.1"/>
</dbReference>
<gene>
    <name evidence="2" type="ORF">DN051_06595</name>
</gene>
<evidence type="ECO:0000313" key="2">
    <source>
        <dbReference type="EMBL" id="AWW36349.1"/>
    </source>
</evidence>
<evidence type="ECO:0000256" key="1">
    <source>
        <dbReference type="SAM" id="MobiDB-lite"/>
    </source>
</evidence>
<accession>A0A2Z4IUH9</accession>
<dbReference type="AlphaFoldDB" id="A0A2Z4IUH9"/>
<dbReference type="EMBL" id="CP030073">
    <property type="protein sequence ID" value="AWW36349.1"/>
    <property type="molecule type" value="Genomic_DNA"/>
</dbReference>
<reference evidence="2 3" key="1">
    <citation type="journal article" date="2019" name="Int. J. Syst. Evol. Microbiol.">
        <title>Streptomyces cadmiisoli sp. nov., a novel actinomycete isolated from cadmium-contaminated soil.</title>
        <authorList>
            <person name="Li K."/>
            <person name="Tang X."/>
            <person name="Zhao J."/>
            <person name="Guo Y."/>
            <person name="Tang Y."/>
            <person name="Gao J."/>
        </authorList>
    </citation>
    <scope>NUCLEOTIDE SEQUENCE [LARGE SCALE GENOMIC DNA]</scope>
    <source>
        <strain evidence="2 3">ZFG47</strain>
    </source>
</reference>
<name>A0A2Z4IUH9_9ACTN</name>
<dbReference type="Proteomes" id="UP000249616">
    <property type="component" value="Chromosome"/>
</dbReference>
<evidence type="ECO:0000313" key="3">
    <source>
        <dbReference type="Proteomes" id="UP000249616"/>
    </source>
</evidence>
<organism evidence="2 3">
    <name type="scientific">Streptomyces cadmiisoli</name>
    <dbReference type="NCBI Taxonomy" id="2184053"/>
    <lineage>
        <taxon>Bacteria</taxon>
        <taxon>Bacillati</taxon>
        <taxon>Actinomycetota</taxon>
        <taxon>Actinomycetes</taxon>
        <taxon>Kitasatosporales</taxon>
        <taxon>Streptomycetaceae</taxon>
        <taxon>Streptomyces</taxon>
        <taxon>Streptomyces aurantiacus group</taxon>
    </lineage>
</organism>
<proteinExistence type="predicted"/>
<feature type="region of interest" description="Disordered" evidence="1">
    <location>
        <begin position="1"/>
        <end position="32"/>
    </location>
</feature>